<dbReference type="InterPro" id="IPR029044">
    <property type="entry name" value="Nucleotide-diphossugar_trans"/>
</dbReference>
<dbReference type="InterPro" id="IPR001173">
    <property type="entry name" value="Glyco_trans_2-like"/>
</dbReference>
<protein>
    <recommendedName>
        <fullName evidence="2">Glycosyltransferase 2-like domain-containing protein</fullName>
    </recommendedName>
</protein>
<dbReference type="EMBL" id="SNRY01004084">
    <property type="protein sequence ID" value="KAA6318782.1"/>
    <property type="molecule type" value="Genomic_DNA"/>
</dbReference>
<keyword evidence="1" id="KW-0472">Membrane</keyword>
<evidence type="ECO:0000256" key="1">
    <source>
        <dbReference type="SAM" id="Phobius"/>
    </source>
</evidence>
<dbReference type="Gene3D" id="3.90.550.10">
    <property type="entry name" value="Spore Coat Polysaccharide Biosynthesis Protein SpsA, Chain A"/>
    <property type="match status" value="1"/>
</dbReference>
<evidence type="ECO:0000259" key="2">
    <source>
        <dbReference type="Pfam" id="PF00535"/>
    </source>
</evidence>
<comment type="caution">
    <text evidence="3">The sequence shown here is derived from an EMBL/GenBank/DDBJ whole genome shotgun (WGS) entry which is preliminary data.</text>
</comment>
<dbReference type="AlphaFoldDB" id="A0A5J4QBC2"/>
<accession>A0A5J4QBC2</accession>
<gene>
    <name evidence="3" type="ORF">EZS27_031250</name>
</gene>
<sequence>MKCLENLYVAIEHLSYNNINFDIYLTDDNSHDGTWEAIKEKFPNVFLIKGDGYLYWCRGMINIWKYAIGKKDYDGFFWLNDDSYIYNNAIEIMLSTFKQTGNLSIISGAFISELTGKVSYGGKINEKLLIPNGRLQNFVQLNGNFVFISKCVFTRVGFLDNTFHHGYGDYDYGYRAIKLGINLYLTPTYVGVCERNVIIIPNFFDNQYFITKRFRYLYSPLGPSPIISFKFNIRHFSLIKALLSFFSTNLMCLFPIIYRIRFLKNY</sequence>
<feature type="transmembrane region" description="Helical" evidence="1">
    <location>
        <begin position="238"/>
        <end position="258"/>
    </location>
</feature>
<dbReference type="SUPFAM" id="SSF53448">
    <property type="entry name" value="Nucleotide-diphospho-sugar transferases"/>
    <property type="match status" value="1"/>
</dbReference>
<evidence type="ECO:0000313" key="3">
    <source>
        <dbReference type="EMBL" id="KAA6318782.1"/>
    </source>
</evidence>
<proteinExistence type="predicted"/>
<feature type="domain" description="Glycosyltransferase 2-like" evidence="2">
    <location>
        <begin position="7"/>
        <end position="161"/>
    </location>
</feature>
<keyword evidence="1" id="KW-0812">Transmembrane</keyword>
<name>A0A5J4QBC2_9ZZZZ</name>
<reference evidence="3" key="1">
    <citation type="submission" date="2019-03" db="EMBL/GenBank/DDBJ databases">
        <title>Single cell metagenomics reveals metabolic interactions within the superorganism composed of flagellate Streblomastix strix and complex community of Bacteroidetes bacteria on its surface.</title>
        <authorList>
            <person name="Treitli S.C."/>
            <person name="Kolisko M."/>
            <person name="Husnik F."/>
            <person name="Keeling P."/>
            <person name="Hampl V."/>
        </authorList>
    </citation>
    <scope>NUCLEOTIDE SEQUENCE</scope>
    <source>
        <strain evidence="3">STM</strain>
    </source>
</reference>
<keyword evidence="1" id="KW-1133">Transmembrane helix</keyword>
<dbReference type="Pfam" id="PF00535">
    <property type="entry name" value="Glycos_transf_2"/>
    <property type="match status" value="1"/>
</dbReference>
<organism evidence="3">
    <name type="scientific">termite gut metagenome</name>
    <dbReference type="NCBI Taxonomy" id="433724"/>
    <lineage>
        <taxon>unclassified sequences</taxon>
        <taxon>metagenomes</taxon>
        <taxon>organismal metagenomes</taxon>
    </lineage>
</organism>